<evidence type="ECO:0000256" key="8">
    <source>
        <dbReference type="RuleBase" id="RU004561"/>
    </source>
</evidence>
<organism evidence="10 11">
    <name type="scientific">Herrania umbratica</name>
    <dbReference type="NCBI Taxonomy" id="108875"/>
    <lineage>
        <taxon>Eukaryota</taxon>
        <taxon>Viridiplantae</taxon>
        <taxon>Streptophyta</taxon>
        <taxon>Embryophyta</taxon>
        <taxon>Tracheophyta</taxon>
        <taxon>Spermatophyta</taxon>
        <taxon>Magnoliopsida</taxon>
        <taxon>eudicotyledons</taxon>
        <taxon>Gunneridae</taxon>
        <taxon>Pentapetalae</taxon>
        <taxon>rosids</taxon>
        <taxon>malvids</taxon>
        <taxon>Malvales</taxon>
        <taxon>Malvaceae</taxon>
        <taxon>Byttnerioideae</taxon>
        <taxon>Herrania</taxon>
    </lineage>
</organism>
<keyword evidence="3 8" id="KW-0805">Transcription regulation</keyword>
<dbReference type="PANTHER" id="PTHR31384:SF79">
    <property type="entry name" value="AUXIN RESPONSE FACTOR 2"/>
    <property type="match status" value="1"/>
</dbReference>
<dbReference type="PROSITE" id="PS50863">
    <property type="entry name" value="B3"/>
    <property type="match status" value="1"/>
</dbReference>
<gene>
    <name evidence="11" type="primary">LOC110426703</name>
</gene>
<dbReference type="PANTHER" id="PTHR31384">
    <property type="entry name" value="AUXIN RESPONSE FACTOR 4-RELATED"/>
    <property type="match status" value="1"/>
</dbReference>
<dbReference type="Proteomes" id="UP000504621">
    <property type="component" value="Unplaced"/>
</dbReference>
<evidence type="ECO:0000256" key="1">
    <source>
        <dbReference type="ARBA" id="ARBA00004123"/>
    </source>
</evidence>
<comment type="similarity">
    <text evidence="2 8">Belongs to the ARF family.</text>
</comment>
<dbReference type="Pfam" id="PF06507">
    <property type="entry name" value="ARF_AD"/>
    <property type="match status" value="1"/>
</dbReference>
<dbReference type="GO" id="GO:0003677">
    <property type="term" value="F:DNA binding"/>
    <property type="evidence" value="ECO:0007669"/>
    <property type="project" value="UniProtKB-KW"/>
</dbReference>
<evidence type="ECO:0000313" key="11">
    <source>
        <dbReference type="RefSeq" id="XP_021297666.1"/>
    </source>
</evidence>
<dbReference type="Gene3D" id="2.30.30.1040">
    <property type="match status" value="1"/>
</dbReference>
<dbReference type="OrthoDB" id="999377at2759"/>
<comment type="function">
    <text evidence="8">Auxin response factors (ARFs) are transcriptional factors that bind specifically to the DNA sequence 5'-TGTCTC-3' found in the auxin-responsive promoter elements (AuxREs).</text>
</comment>
<evidence type="ECO:0000259" key="9">
    <source>
        <dbReference type="PROSITE" id="PS50863"/>
    </source>
</evidence>
<dbReference type="GO" id="GO:0005634">
    <property type="term" value="C:nucleus"/>
    <property type="evidence" value="ECO:0007669"/>
    <property type="project" value="UniProtKB-SubCell"/>
</dbReference>
<evidence type="ECO:0000256" key="3">
    <source>
        <dbReference type="ARBA" id="ARBA00023015"/>
    </source>
</evidence>
<dbReference type="InterPro" id="IPR010525">
    <property type="entry name" value="ARF_dom"/>
</dbReference>
<evidence type="ECO:0000256" key="2">
    <source>
        <dbReference type="ARBA" id="ARBA00007853"/>
    </source>
</evidence>
<feature type="domain" description="TF-B3" evidence="9">
    <location>
        <begin position="125"/>
        <end position="227"/>
    </location>
</feature>
<comment type="subcellular location">
    <subcellularLocation>
        <location evidence="1 8">Nucleus</location>
    </subcellularLocation>
</comment>
<comment type="subunit">
    <text evidence="8">Homodimers and heterodimers.</text>
</comment>
<dbReference type="InterPro" id="IPR003340">
    <property type="entry name" value="B3_DNA-bd"/>
</dbReference>
<keyword evidence="6 8" id="KW-0539">Nucleus</keyword>
<evidence type="ECO:0000256" key="6">
    <source>
        <dbReference type="ARBA" id="ARBA00023242"/>
    </source>
</evidence>
<protein>
    <recommendedName>
        <fullName evidence="8">Auxin response factor</fullName>
    </recommendedName>
</protein>
<dbReference type="FunFam" id="2.30.30.1040:FF:000001">
    <property type="entry name" value="Auxin response factor"/>
    <property type="match status" value="1"/>
</dbReference>
<dbReference type="InterPro" id="IPR044835">
    <property type="entry name" value="ARF_plant"/>
</dbReference>
<dbReference type="Gene3D" id="2.40.330.10">
    <property type="entry name" value="DNA-binding pseudobarrel domain"/>
    <property type="match status" value="1"/>
</dbReference>
<evidence type="ECO:0000256" key="5">
    <source>
        <dbReference type="ARBA" id="ARBA00023163"/>
    </source>
</evidence>
<evidence type="ECO:0000256" key="7">
    <source>
        <dbReference type="ARBA" id="ARBA00023294"/>
    </source>
</evidence>
<proteinExistence type="inferred from homology"/>
<evidence type="ECO:0000313" key="10">
    <source>
        <dbReference type="Proteomes" id="UP000504621"/>
    </source>
</evidence>
<evidence type="ECO:0000256" key="4">
    <source>
        <dbReference type="ARBA" id="ARBA00023125"/>
    </source>
</evidence>
<accession>A0A6J1BE68</accession>
<name>A0A6J1BE68_9ROSI</name>
<dbReference type="FunFam" id="2.40.330.10:FF:000001">
    <property type="entry name" value="Auxin response factor"/>
    <property type="match status" value="1"/>
</dbReference>
<dbReference type="RefSeq" id="XP_021297666.1">
    <property type="nucleotide sequence ID" value="XM_021441991.1"/>
</dbReference>
<dbReference type="GeneID" id="110426703"/>
<reference evidence="11" key="1">
    <citation type="submission" date="2025-08" db="UniProtKB">
        <authorList>
            <consortium name="RefSeq"/>
        </authorList>
    </citation>
    <scope>IDENTIFICATION</scope>
    <source>
        <tissue evidence="11">Leaf</tissue>
    </source>
</reference>
<dbReference type="SMART" id="SM01019">
    <property type="entry name" value="B3"/>
    <property type="match status" value="1"/>
</dbReference>
<dbReference type="SUPFAM" id="SSF101936">
    <property type="entry name" value="DNA-binding pseudobarrel domain"/>
    <property type="match status" value="1"/>
</dbReference>
<sequence>MESQNSHFTYLNAIRDSETALYEALWHACSGPLVTVPRAGERAFYFPQGHLEQVEAFTNQVIDLPRCDLPSKILCRVINVQLKADPETDEVLAQVTLLPEINQEENDAEMEPPLPPLPEFLVHSFCKTLTALDTSLHGGFSVPMRFADQCLPQLDMSRQPPSQDLIARDLLGNQWRFTHIYRGQPRRHLLTSGWKDFVSSKRLGAGDAFVFLRGENGELCVGVRRAMKPRSNVSASISIPDMYLAVLATAWEALARRTMFTISYKPRTSPAEFIIPIDQYMNSVKNNYTIGMRFQMKINWEGCPEQSGTIVGIEDADPIKWPGSKWRCLKVRWDGTCSTTPPERVSPWKIELALTYPILSPLPMPWPESNMVPLSPDSSVLTQEGSLRVTIQPPQGSGFSRVSQCHKISTFGDNFAKMNEPTTAEDSVMQPLFVHEKKFDMVSASMSNEPTNTEYLLNSGSSNSDSWCCCPLFVDETLATANSTRKQLLDQEEKHSLLVSPRSLMPPALPAQLADTFGRIFI</sequence>
<dbReference type="InterPro" id="IPR015300">
    <property type="entry name" value="DNA-bd_pseudobarrel_sf"/>
</dbReference>
<keyword evidence="10" id="KW-1185">Reference proteome</keyword>
<dbReference type="CDD" id="cd10017">
    <property type="entry name" value="B3_DNA"/>
    <property type="match status" value="1"/>
</dbReference>
<keyword evidence="4 8" id="KW-0238">DNA-binding</keyword>
<dbReference type="GO" id="GO:0006355">
    <property type="term" value="P:regulation of DNA-templated transcription"/>
    <property type="evidence" value="ECO:0007669"/>
    <property type="project" value="InterPro"/>
</dbReference>
<keyword evidence="7 8" id="KW-0927">Auxin signaling pathway</keyword>
<dbReference type="AlphaFoldDB" id="A0A6J1BE68"/>
<dbReference type="GO" id="GO:0009734">
    <property type="term" value="P:auxin-activated signaling pathway"/>
    <property type="evidence" value="ECO:0007669"/>
    <property type="project" value="UniProtKB-KW"/>
</dbReference>
<keyword evidence="5 8" id="KW-0804">Transcription</keyword>
<dbReference type="Pfam" id="PF02362">
    <property type="entry name" value="B3"/>
    <property type="match status" value="1"/>
</dbReference>